<organism evidence="1">
    <name type="scientific">Aegilops tauschii</name>
    <name type="common">Tausch's goatgrass</name>
    <name type="synonym">Aegilops squarrosa</name>
    <dbReference type="NCBI Taxonomy" id="37682"/>
    <lineage>
        <taxon>Eukaryota</taxon>
        <taxon>Viridiplantae</taxon>
        <taxon>Streptophyta</taxon>
        <taxon>Embryophyta</taxon>
        <taxon>Tracheophyta</taxon>
        <taxon>Spermatophyta</taxon>
        <taxon>Magnoliopsida</taxon>
        <taxon>Liliopsida</taxon>
        <taxon>Poales</taxon>
        <taxon>Poaceae</taxon>
        <taxon>BOP clade</taxon>
        <taxon>Pooideae</taxon>
        <taxon>Triticodae</taxon>
        <taxon>Triticeae</taxon>
        <taxon>Triticinae</taxon>
        <taxon>Aegilops</taxon>
    </lineage>
</organism>
<protein>
    <submittedName>
        <fullName evidence="1">Uncharacterized protein</fullName>
    </submittedName>
</protein>
<accession>R7WDT4</accession>
<reference evidence="1" key="1">
    <citation type="submission" date="2015-06" db="UniProtKB">
        <authorList>
            <consortium name="EnsemblPlants"/>
        </authorList>
    </citation>
    <scope>IDENTIFICATION</scope>
</reference>
<dbReference type="AlphaFoldDB" id="R7WDT4"/>
<evidence type="ECO:0000313" key="1">
    <source>
        <dbReference type="EnsemblPlants" id="EMT20468"/>
    </source>
</evidence>
<name>R7WDT4_AEGTA</name>
<dbReference type="EnsemblPlants" id="EMT20468">
    <property type="protein sequence ID" value="EMT20468"/>
    <property type="gene ID" value="F775_06087"/>
</dbReference>
<sequence length="119" mass="13115">MGSNKKRSSSAAAPWCVVLGILLLVVGAVAKDLGNIFQDCEFDCQDFDPSSDSYFMCMAVCVFGNGAVHLATDGGTEREDRKMKREAGEDDPFSCEDHCREVFEPDSAKFRKCMRICQA</sequence>
<proteinExistence type="predicted"/>